<evidence type="ECO:0008006" key="3">
    <source>
        <dbReference type="Google" id="ProtNLM"/>
    </source>
</evidence>
<keyword evidence="2" id="KW-1185">Reference proteome</keyword>
<organism evidence="1 2">
    <name type="scientific">Moniliophthora roreri (strain MCA 2997)</name>
    <name type="common">Cocoa frosty pod rot fungus</name>
    <name type="synonym">Crinipellis roreri</name>
    <dbReference type="NCBI Taxonomy" id="1381753"/>
    <lineage>
        <taxon>Eukaryota</taxon>
        <taxon>Fungi</taxon>
        <taxon>Dikarya</taxon>
        <taxon>Basidiomycota</taxon>
        <taxon>Agaricomycotina</taxon>
        <taxon>Agaricomycetes</taxon>
        <taxon>Agaricomycetidae</taxon>
        <taxon>Agaricales</taxon>
        <taxon>Marasmiineae</taxon>
        <taxon>Marasmiaceae</taxon>
        <taxon>Moniliophthora</taxon>
    </lineage>
</organism>
<dbReference type="AlphaFoldDB" id="V2WRQ6"/>
<dbReference type="EMBL" id="AWSO01001624">
    <property type="protein sequence ID" value="ESK83201.1"/>
    <property type="molecule type" value="Genomic_DNA"/>
</dbReference>
<dbReference type="Proteomes" id="UP000017559">
    <property type="component" value="Unassembled WGS sequence"/>
</dbReference>
<proteinExistence type="predicted"/>
<name>V2WRQ6_MONRO</name>
<dbReference type="KEGG" id="mrr:Moror_3299"/>
<comment type="caution">
    <text evidence="1">The sequence shown here is derived from an EMBL/GenBank/DDBJ whole genome shotgun (WGS) entry which is preliminary data.</text>
</comment>
<evidence type="ECO:0000313" key="1">
    <source>
        <dbReference type="EMBL" id="ESK83201.1"/>
    </source>
</evidence>
<accession>V2WRQ6</accession>
<protein>
    <recommendedName>
        <fullName evidence="3">Reverse transcriptase-rnase h-integrase</fullName>
    </recommendedName>
</protein>
<dbReference type="OrthoDB" id="3203045at2759"/>
<evidence type="ECO:0000313" key="2">
    <source>
        <dbReference type="Proteomes" id="UP000017559"/>
    </source>
</evidence>
<dbReference type="HOGENOM" id="CLU_143912_0_0_1"/>
<sequence length="92" mass="10417">MPGTLMMQADTLSRLNNKSKEEDNDNEDVVLLPEQLFVKGINLDLGTEIAERLGPDDFYKSALEQLLHQGMPPIKSALSDWEIRDSLLLFKD</sequence>
<reference evidence="1 2" key="1">
    <citation type="journal article" date="2014" name="BMC Genomics">
        <title>Genome and secretome analysis of the hemibiotrophic fungal pathogen, Moniliophthora roreri, which causes frosty pod rot disease of cacao: mechanisms of the biotrophic and necrotrophic phases.</title>
        <authorList>
            <person name="Meinhardt L.W."/>
            <person name="Costa G.G.L."/>
            <person name="Thomazella D.P.T."/>
            <person name="Teixeira P.J.P.L."/>
            <person name="Carazzolle M.F."/>
            <person name="Schuster S.C."/>
            <person name="Carlson J.E."/>
            <person name="Guiltinan M.J."/>
            <person name="Mieczkowski P."/>
            <person name="Farmer A."/>
            <person name="Ramaraj T."/>
            <person name="Crozier J."/>
            <person name="Davis R.E."/>
            <person name="Shao J."/>
            <person name="Melnick R.L."/>
            <person name="Pereira G.A.G."/>
            <person name="Bailey B.A."/>
        </authorList>
    </citation>
    <scope>NUCLEOTIDE SEQUENCE [LARGE SCALE GENOMIC DNA]</scope>
    <source>
        <strain evidence="1 2">MCA 2997</strain>
    </source>
</reference>
<gene>
    <name evidence="1" type="ORF">Moror_3299</name>
</gene>